<keyword evidence="4" id="KW-1185">Reference proteome</keyword>
<evidence type="ECO:0000259" key="2">
    <source>
        <dbReference type="Pfam" id="PF25581"/>
    </source>
</evidence>
<name>A0A9P3C1Q7_ASPVI</name>
<dbReference type="Pfam" id="PF25581">
    <property type="entry name" value="AsqO_C"/>
    <property type="match status" value="1"/>
</dbReference>
<evidence type="ECO:0000259" key="1">
    <source>
        <dbReference type="Pfam" id="PF24137"/>
    </source>
</evidence>
<comment type="caution">
    <text evidence="3">The sequence shown here is derived from an EMBL/GenBank/DDBJ whole genome shotgun (WGS) entry which is preliminary data.</text>
</comment>
<dbReference type="InterPro" id="IPR056402">
    <property type="entry name" value="DA_N"/>
</dbReference>
<evidence type="ECO:0000313" key="3">
    <source>
        <dbReference type="EMBL" id="GIK06169.1"/>
    </source>
</evidence>
<feature type="domain" description="AsqO/PenF-like C-terminal" evidence="2">
    <location>
        <begin position="227"/>
        <end position="352"/>
    </location>
</feature>
<organism evidence="3 4">
    <name type="scientific">Aspergillus viridinutans</name>
    <dbReference type="NCBI Taxonomy" id="75553"/>
    <lineage>
        <taxon>Eukaryota</taxon>
        <taxon>Fungi</taxon>
        <taxon>Dikarya</taxon>
        <taxon>Ascomycota</taxon>
        <taxon>Pezizomycotina</taxon>
        <taxon>Eurotiomycetes</taxon>
        <taxon>Eurotiomycetidae</taxon>
        <taxon>Eurotiales</taxon>
        <taxon>Aspergillaceae</taxon>
        <taxon>Aspergillus</taxon>
        <taxon>Aspergillus subgen. Fumigati</taxon>
    </lineage>
</organism>
<dbReference type="AlphaFoldDB" id="A0A9P3C1Q7"/>
<sequence length="355" mass="38096">MFLLLIFLSLVLAQLPPVSFYSIAIPSAPSPNLSTATFTTPSTRLSTLSEPKVHPINTTVFDWWYFDAVSSSNPNVSLVLTLFTSTPAAFPFLPSRNASSVLLSYLWISFANGTSYAAYADASLATVDAAGGVTQGVWHDSGVSFTGSEQGEYEIVIDGVGVSNPHTPCGDDRLRLGGGSTGTVGIGWASLLPDAEASVDVLVEGERVQFTGVGYHDKNWSDGPFEAAVRTWYWGRGRVGPYSVVWFDMLPLAEEEVVSGYVAVGREVVVSSCEEGVVSVRPWKNGKAAAYPPVLGDVPDGFRVVYTMGMEVDVTLGAMVAGDGKYYARWTGTMRAEVEGEVYEGVGIFEQFVMQ</sequence>
<dbReference type="RefSeq" id="XP_043129355.1">
    <property type="nucleotide sequence ID" value="XM_043273420.1"/>
</dbReference>
<accession>A0A9P3C1Q7</accession>
<dbReference type="Proteomes" id="UP000710440">
    <property type="component" value="Unassembled WGS sequence"/>
</dbReference>
<dbReference type="EMBL" id="BOPL01000010">
    <property type="protein sequence ID" value="GIK06169.1"/>
    <property type="molecule type" value="Genomic_DNA"/>
</dbReference>
<dbReference type="SUPFAM" id="SSF159245">
    <property type="entry name" value="AttH-like"/>
    <property type="match status" value="1"/>
</dbReference>
<evidence type="ECO:0008006" key="5">
    <source>
        <dbReference type="Google" id="ProtNLM"/>
    </source>
</evidence>
<gene>
    <name evidence="3" type="ORF">Aspvir_001813</name>
</gene>
<dbReference type="Pfam" id="PF24137">
    <property type="entry name" value="DA_N"/>
    <property type="match status" value="1"/>
</dbReference>
<protein>
    <recommendedName>
        <fullName evidence="5">Hydroxyneurosporene synthase</fullName>
    </recommendedName>
</protein>
<reference evidence="3 4" key="1">
    <citation type="submission" date="2021-02" db="EMBL/GenBank/DDBJ databases">
        <title>Pan-genome distribution and transcriptional activeness of fungal secondary metabolism genes in Aspergillus section Fumigati.</title>
        <authorList>
            <person name="Takahashi H."/>
            <person name="Umemura M."/>
            <person name="Ninomiya A."/>
            <person name="Kusuya Y."/>
            <person name="Urayama S."/>
            <person name="Shimizu M."/>
            <person name="Watanabe A."/>
            <person name="Kamei K."/>
            <person name="Yaguchi T."/>
            <person name="Hagiwara D."/>
        </authorList>
    </citation>
    <scope>NUCLEOTIDE SEQUENCE [LARGE SCALE GENOMIC DNA]</scope>
    <source>
        <strain evidence="3 4">IFM 47045</strain>
    </source>
</reference>
<dbReference type="OrthoDB" id="5344254at2759"/>
<proteinExistence type="predicted"/>
<dbReference type="InterPro" id="IPR057722">
    <property type="entry name" value="AsqO/PenF-like_C"/>
</dbReference>
<dbReference type="GeneID" id="66929795"/>
<evidence type="ECO:0000313" key="4">
    <source>
        <dbReference type="Proteomes" id="UP000710440"/>
    </source>
</evidence>
<feature type="domain" description="Diels-Alderase N-terminal" evidence="1">
    <location>
        <begin position="52"/>
        <end position="159"/>
    </location>
</feature>